<dbReference type="Proteomes" id="UP000001918">
    <property type="component" value="Chromosome"/>
</dbReference>
<evidence type="ECO:0000259" key="4">
    <source>
        <dbReference type="Pfam" id="PF00440"/>
    </source>
</evidence>
<evidence type="ECO:0000256" key="1">
    <source>
        <dbReference type="ARBA" id="ARBA00023015"/>
    </source>
</evidence>
<dbReference type="AlphaFoldDB" id="D1A897"/>
<evidence type="ECO:0000256" key="3">
    <source>
        <dbReference type="ARBA" id="ARBA00023163"/>
    </source>
</evidence>
<keyword evidence="1" id="KW-0805">Transcription regulation</keyword>
<name>D1A897_THECD</name>
<dbReference type="EMBL" id="CP001738">
    <property type="protein sequence ID" value="ACZ00412.1"/>
    <property type="molecule type" value="Genomic_DNA"/>
</dbReference>
<keyword evidence="2" id="KW-0238">DNA-binding</keyword>
<organism evidence="5 6">
    <name type="scientific">Thermomonospora curvata (strain ATCC 19995 / DSM 43183 / JCM 3096 / KCTC 9072 / NBRC 15933 / NCIMB 10081 / Henssen B9)</name>
    <dbReference type="NCBI Taxonomy" id="471852"/>
    <lineage>
        <taxon>Bacteria</taxon>
        <taxon>Bacillati</taxon>
        <taxon>Actinomycetota</taxon>
        <taxon>Actinomycetes</taxon>
        <taxon>Streptosporangiales</taxon>
        <taxon>Thermomonosporaceae</taxon>
        <taxon>Thermomonospora</taxon>
    </lineage>
</organism>
<dbReference type="KEGG" id="tcu:Tcur_4895"/>
<dbReference type="eggNOG" id="COG1309">
    <property type="taxonomic scope" value="Bacteria"/>
</dbReference>
<dbReference type="InterPro" id="IPR009057">
    <property type="entry name" value="Homeodomain-like_sf"/>
</dbReference>
<evidence type="ECO:0000313" key="5">
    <source>
        <dbReference type="EMBL" id="ACZ00412.1"/>
    </source>
</evidence>
<proteinExistence type="predicted"/>
<reference evidence="5 6" key="1">
    <citation type="journal article" date="2011" name="Stand. Genomic Sci.">
        <title>Complete genome sequence of Thermomonospora curvata type strain (B9).</title>
        <authorList>
            <person name="Chertkov O."/>
            <person name="Sikorski J."/>
            <person name="Nolan M."/>
            <person name="Lapidus A."/>
            <person name="Lucas S."/>
            <person name="Del Rio T.G."/>
            <person name="Tice H."/>
            <person name="Cheng J.F."/>
            <person name="Goodwin L."/>
            <person name="Pitluck S."/>
            <person name="Liolios K."/>
            <person name="Ivanova N."/>
            <person name="Mavromatis K."/>
            <person name="Mikhailova N."/>
            <person name="Ovchinnikova G."/>
            <person name="Pati A."/>
            <person name="Chen A."/>
            <person name="Palaniappan K."/>
            <person name="Djao O.D."/>
            <person name="Land M."/>
            <person name="Hauser L."/>
            <person name="Chang Y.J."/>
            <person name="Jeffries C.D."/>
            <person name="Brettin T."/>
            <person name="Han C."/>
            <person name="Detter J.C."/>
            <person name="Rohde M."/>
            <person name="Goker M."/>
            <person name="Woyke T."/>
            <person name="Bristow J."/>
            <person name="Eisen J.A."/>
            <person name="Markowitz V."/>
            <person name="Hugenholtz P."/>
            <person name="Klenk H.P."/>
            <person name="Kyrpides N.C."/>
        </authorList>
    </citation>
    <scope>NUCLEOTIDE SEQUENCE [LARGE SCALE GENOMIC DNA]</scope>
    <source>
        <strain evidence="6">ATCC 19995 / DSM 43183 / JCM 3096 / KCTC 9072 / NBRC 15933 / NCIMB 10081 / Henssen B9</strain>
    </source>
</reference>
<dbReference type="Pfam" id="PF00440">
    <property type="entry name" value="TetR_N"/>
    <property type="match status" value="1"/>
</dbReference>
<evidence type="ECO:0000313" key="6">
    <source>
        <dbReference type="Proteomes" id="UP000001918"/>
    </source>
</evidence>
<keyword evidence="6" id="KW-1185">Reference proteome</keyword>
<dbReference type="PANTHER" id="PTHR30055:SF234">
    <property type="entry name" value="HTH-TYPE TRANSCRIPTIONAL REGULATOR BETI"/>
    <property type="match status" value="1"/>
</dbReference>
<dbReference type="HOGENOM" id="CLU_110218_0_0_11"/>
<dbReference type="InterPro" id="IPR001647">
    <property type="entry name" value="HTH_TetR"/>
</dbReference>
<dbReference type="InterPro" id="IPR050109">
    <property type="entry name" value="HTH-type_TetR-like_transc_reg"/>
</dbReference>
<protein>
    <submittedName>
        <fullName evidence="5">Transcriptional regulator, TetR family</fullName>
    </submittedName>
</protein>
<dbReference type="Gene3D" id="1.10.357.10">
    <property type="entry name" value="Tetracycline Repressor, domain 2"/>
    <property type="match status" value="1"/>
</dbReference>
<gene>
    <name evidence="5" type="ordered locus">Tcur_4895</name>
</gene>
<feature type="domain" description="HTH tetR-type" evidence="4">
    <location>
        <begin position="10"/>
        <end position="37"/>
    </location>
</feature>
<evidence type="ECO:0000256" key="2">
    <source>
        <dbReference type="ARBA" id="ARBA00023125"/>
    </source>
</evidence>
<accession>D1A897</accession>
<dbReference type="PANTHER" id="PTHR30055">
    <property type="entry name" value="HTH-TYPE TRANSCRIPTIONAL REGULATOR RUTR"/>
    <property type="match status" value="1"/>
</dbReference>
<sequence>MKADPELEHITDVALRLFAVLGFDGTSTEMIAAAAGWDVDTFVARTGGRLKLYLTIMERIQRAEHEALRAAAASAAPGLPGLLQLADAYLDFHAAEPRFQWMWMHRWMGDAADTVELESYRESLTSLIADFVRPLVPEDVDVDYLLWTIVWSVAGFLTGGVVHSDVRARPARGFLDADRIEGVDPRELAAFRSFLHVFIKRMVAPA</sequence>
<dbReference type="SUPFAM" id="SSF46689">
    <property type="entry name" value="Homeodomain-like"/>
    <property type="match status" value="1"/>
</dbReference>
<dbReference type="GO" id="GO:0000976">
    <property type="term" value="F:transcription cis-regulatory region binding"/>
    <property type="evidence" value="ECO:0007669"/>
    <property type="project" value="TreeGrafter"/>
</dbReference>
<dbReference type="GO" id="GO:0003700">
    <property type="term" value="F:DNA-binding transcription factor activity"/>
    <property type="evidence" value="ECO:0007669"/>
    <property type="project" value="TreeGrafter"/>
</dbReference>
<keyword evidence="3" id="KW-0804">Transcription</keyword>
<dbReference type="RefSeq" id="WP_012855193.1">
    <property type="nucleotide sequence ID" value="NC_013510.1"/>
</dbReference>